<evidence type="ECO:0000313" key="2">
    <source>
        <dbReference type="EMBL" id="ODN66485.1"/>
    </source>
</evidence>
<evidence type="ECO:0000256" key="1">
    <source>
        <dbReference type="SAM" id="MobiDB-lite"/>
    </source>
</evidence>
<organism evidence="2 3">
    <name type="scientific">Methylobrevis pamukkalensis</name>
    <dbReference type="NCBI Taxonomy" id="1439726"/>
    <lineage>
        <taxon>Bacteria</taxon>
        <taxon>Pseudomonadati</taxon>
        <taxon>Pseudomonadota</taxon>
        <taxon>Alphaproteobacteria</taxon>
        <taxon>Hyphomicrobiales</taxon>
        <taxon>Pleomorphomonadaceae</taxon>
        <taxon>Methylobrevis</taxon>
    </lineage>
</organism>
<gene>
    <name evidence="2" type="ORF">A6302_04439</name>
</gene>
<keyword evidence="3" id="KW-1185">Reference proteome</keyword>
<dbReference type="Proteomes" id="UP000094622">
    <property type="component" value="Unassembled WGS sequence"/>
</dbReference>
<name>A0A1E3GRA6_9HYPH</name>
<accession>A0A1E3GRA6</accession>
<dbReference type="EMBL" id="MCRJ01000225">
    <property type="protein sequence ID" value="ODN66485.1"/>
    <property type="molecule type" value="Genomic_DNA"/>
</dbReference>
<feature type="compositionally biased region" description="Basic and acidic residues" evidence="1">
    <location>
        <begin position="199"/>
        <end position="209"/>
    </location>
</feature>
<feature type="compositionally biased region" description="Basic and acidic residues" evidence="1">
    <location>
        <begin position="174"/>
        <end position="189"/>
    </location>
</feature>
<feature type="compositionally biased region" description="Basic and acidic residues" evidence="1">
    <location>
        <begin position="249"/>
        <end position="263"/>
    </location>
</feature>
<protein>
    <submittedName>
        <fullName evidence="2">Uncharacterized protein</fullName>
    </submittedName>
</protein>
<proteinExistence type="predicted"/>
<evidence type="ECO:0000313" key="3">
    <source>
        <dbReference type="Proteomes" id="UP000094622"/>
    </source>
</evidence>
<dbReference type="AlphaFoldDB" id="A0A1E3GRA6"/>
<feature type="region of interest" description="Disordered" evidence="1">
    <location>
        <begin position="166"/>
        <end position="211"/>
    </location>
</feature>
<feature type="region of interest" description="Disordered" evidence="1">
    <location>
        <begin position="245"/>
        <end position="270"/>
    </location>
</feature>
<comment type="caution">
    <text evidence="2">The sequence shown here is derived from an EMBL/GenBank/DDBJ whole genome shotgun (WGS) entry which is preliminary data.</text>
</comment>
<sequence>MLCRPARRSVLAVVPEHRKIRQSRSRCLAGHNLPRNGQNGFGRLREHACQRRVDTPLQLPRGRPCRHSEIERFHFSRCEQSGKAPQCRLRLACAGLGLEQDEVFTGWHTSDRLLRWPWFRVIGDNGPARCAAQRKSVGGETDFMQPPISTLPCRVPIVGSEHGLEWKGTPVRTDPVRQREKATEEVHERWRSRRRRGRRDGGKPVEHRPAKQSFFGFPVIAGHFEKGTGGGALPGVVNGTAMVGKRRMKPDANVRPSRQENCRSRKRTRI</sequence>
<reference evidence="2 3" key="1">
    <citation type="submission" date="2016-07" db="EMBL/GenBank/DDBJ databases">
        <title>Draft Genome Sequence of Methylobrevis pamukkalensis PK2.</title>
        <authorList>
            <person name="Vasilenko O.V."/>
            <person name="Doronina N.V."/>
            <person name="Shmareva M.N."/>
            <person name="Tarlachkov S.V."/>
            <person name="Mustakhimov I."/>
            <person name="Trotsenko Y.A."/>
        </authorList>
    </citation>
    <scope>NUCLEOTIDE SEQUENCE [LARGE SCALE GENOMIC DNA]</scope>
    <source>
        <strain evidence="2 3">PK2</strain>
    </source>
</reference>